<dbReference type="Pfam" id="PF04722">
    <property type="entry name" value="Ssu72"/>
    <property type="match status" value="1"/>
</dbReference>
<dbReference type="Proteomes" id="UP000326062">
    <property type="component" value="Chromosome 10"/>
</dbReference>
<evidence type="ECO:0000256" key="1">
    <source>
        <dbReference type="ARBA" id="ARBA00004123"/>
    </source>
</evidence>
<evidence type="ECO:0000256" key="5">
    <source>
        <dbReference type="ARBA" id="ARBA00022912"/>
    </source>
</evidence>
<evidence type="ECO:0000313" key="11">
    <source>
        <dbReference type="EMBL" id="KAB0370610.1"/>
    </source>
</evidence>
<keyword evidence="6 10" id="KW-0539">Nucleus</keyword>
<keyword evidence="5 10" id="KW-0904">Protein phosphatase</keyword>
<comment type="similarity">
    <text evidence="2 10">Belongs to the SSU72 phosphatase family.</text>
</comment>
<dbReference type="GO" id="GO:0005634">
    <property type="term" value="C:nucleus"/>
    <property type="evidence" value="ECO:0007669"/>
    <property type="project" value="UniProtKB-SubCell"/>
</dbReference>
<dbReference type="EC" id="3.1.3.16" evidence="10"/>
<dbReference type="GO" id="GO:0031124">
    <property type="term" value="P:mRNA 3'-end processing"/>
    <property type="evidence" value="ECO:0007669"/>
    <property type="project" value="UniProtKB-ARBA"/>
</dbReference>
<evidence type="ECO:0000256" key="3">
    <source>
        <dbReference type="ARBA" id="ARBA00022664"/>
    </source>
</evidence>
<comment type="subcellular location">
    <subcellularLocation>
        <location evidence="1 10">Nucleus</location>
    </subcellularLocation>
</comment>
<keyword evidence="3 10" id="KW-0507">mRNA processing</keyword>
<evidence type="ECO:0000256" key="2">
    <source>
        <dbReference type="ARBA" id="ARBA00008978"/>
    </source>
</evidence>
<sequence>MPSSPLRVAVVCMSNVNRSMEAHRILRKNGFRVRSFGAGSHVRLPGGARNPPVLYDFSTSYKKMHSDLSSKDQKHYKRNGILHILKRNERIKPGPERFQECPNAFDIIFTCGERAYNRVVADLCARDQETWQLVPVVNVDIDDTLEAASLGASIICELCQGLQQADDTQSCLAELLQAVEEKTEGAFCTRSASTEETSWLVSAALSVRTHAWALGLLGIFWERFFQKPFLLKAVSV</sequence>
<comment type="catalytic activity">
    <reaction evidence="9 10">
        <text>O-phospho-L-threonyl-[protein] + H2O = L-threonyl-[protein] + phosphate</text>
        <dbReference type="Rhea" id="RHEA:47004"/>
        <dbReference type="Rhea" id="RHEA-COMP:11060"/>
        <dbReference type="Rhea" id="RHEA-COMP:11605"/>
        <dbReference type="ChEBI" id="CHEBI:15377"/>
        <dbReference type="ChEBI" id="CHEBI:30013"/>
        <dbReference type="ChEBI" id="CHEBI:43474"/>
        <dbReference type="ChEBI" id="CHEBI:61977"/>
        <dbReference type="EC" id="3.1.3.16"/>
    </reaction>
</comment>
<keyword evidence="12" id="KW-1185">Reference proteome</keyword>
<dbReference type="Gene3D" id="3.40.50.2300">
    <property type="match status" value="2"/>
</dbReference>
<evidence type="ECO:0000256" key="9">
    <source>
        <dbReference type="ARBA" id="ARBA00048336"/>
    </source>
</evidence>
<dbReference type="InterPro" id="IPR036196">
    <property type="entry name" value="Ptyr_pPase_sf"/>
</dbReference>
<evidence type="ECO:0000256" key="8">
    <source>
        <dbReference type="ARBA" id="ARBA00047761"/>
    </source>
</evidence>
<proteinExistence type="inferred from homology"/>
<dbReference type="FunFam" id="3.40.50.2300:FF:000039">
    <property type="entry name" value="RNA polymerase II subunit A C-terminal domain phosphatase"/>
    <property type="match status" value="1"/>
</dbReference>
<dbReference type="InterPro" id="IPR006811">
    <property type="entry name" value="RNA_pol_II_suA"/>
</dbReference>
<accession>A0A5N3XBY7</accession>
<dbReference type="SUPFAM" id="SSF52788">
    <property type="entry name" value="Phosphotyrosine protein phosphatases I"/>
    <property type="match status" value="1"/>
</dbReference>
<protein>
    <recommendedName>
        <fullName evidence="10">RNA polymerase II subunit A C-terminal domain phosphatase SSU72</fullName>
        <shortName evidence="10">CTD phosphatase SSU72</shortName>
        <ecNumber evidence="10">3.1.3.16</ecNumber>
    </recommendedName>
</protein>
<name>A0A5N3XBY7_MUNRE</name>
<evidence type="ECO:0000256" key="4">
    <source>
        <dbReference type="ARBA" id="ARBA00022801"/>
    </source>
</evidence>
<gene>
    <name evidence="11" type="ORF">FD755_017019</name>
</gene>
<dbReference type="EMBL" id="VCEB01000013">
    <property type="protein sequence ID" value="KAB0370610.1"/>
    <property type="molecule type" value="Genomic_DNA"/>
</dbReference>
<dbReference type="PANTHER" id="PTHR20383">
    <property type="entry name" value="RNA POLYMERASE II SUBUNIT A C-TERMINAL DOMAIN PHOSPHATASE"/>
    <property type="match status" value="1"/>
</dbReference>
<evidence type="ECO:0000256" key="10">
    <source>
        <dbReference type="RuleBase" id="RU369031"/>
    </source>
</evidence>
<keyword evidence="4 10" id="KW-0378">Hydrolase</keyword>
<dbReference type="GO" id="GO:0008420">
    <property type="term" value="F:RNA polymerase II CTD heptapeptide repeat phosphatase activity"/>
    <property type="evidence" value="ECO:0007669"/>
    <property type="project" value="UniProtKB-ARBA"/>
</dbReference>
<comment type="function">
    <text evidence="7 10">Protein phosphatase that catalyzes the dephosphorylation of the C-terminal domain of RNA polymerase II. Plays a role in RNA processing and termination.</text>
</comment>
<evidence type="ECO:0000313" key="12">
    <source>
        <dbReference type="Proteomes" id="UP000326062"/>
    </source>
</evidence>
<dbReference type="AlphaFoldDB" id="A0A5N3XBY7"/>
<reference evidence="11 12" key="1">
    <citation type="submission" date="2019-06" db="EMBL/GenBank/DDBJ databases">
        <title>Discovery of a novel chromosome fission-fusion reversal in muntjac.</title>
        <authorList>
            <person name="Mudd A.B."/>
            <person name="Bredeson J.V."/>
            <person name="Baum R."/>
            <person name="Hockemeyer D."/>
            <person name="Rokhsar D.S."/>
        </authorList>
    </citation>
    <scope>NUCLEOTIDE SEQUENCE [LARGE SCALE GENOMIC DNA]</scope>
    <source>
        <strain evidence="11">UCam_UCB_Mr</strain>
        <tissue evidence="11">Fibroblast cell line</tissue>
    </source>
</reference>
<evidence type="ECO:0000256" key="7">
    <source>
        <dbReference type="ARBA" id="ARBA00034669"/>
    </source>
</evidence>
<comment type="caution">
    <text evidence="11">The sequence shown here is derived from an EMBL/GenBank/DDBJ whole genome shotgun (WGS) entry which is preliminary data.</text>
</comment>
<organism evidence="11 12">
    <name type="scientific">Muntiacus reevesi</name>
    <name type="common">Reeves' muntjac</name>
    <name type="synonym">Cervus reevesi</name>
    <dbReference type="NCBI Taxonomy" id="9886"/>
    <lineage>
        <taxon>Eukaryota</taxon>
        <taxon>Metazoa</taxon>
        <taxon>Chordata</taxon>
        <taxon>Craniata</taxon>
        <taxon>Vertebrata</taxon>
        <taxon>Euteleostomi</taxon>
        <taxon>Mammalia</taxon>
        <taxon>Eutheria</taxon>
        <taxon>Laurasiatheria</taxon>
        <taxon>Artiodactyla</taxon>
        <taxon>Ruminantia</taxon>
        <taxon>Pecora</taxon>
        <taxon>Cervidae</taxon>
        <taxon>Muntiacinae</taxon>
        <taxon>Muntiacus</taxon>
    </lineage>
</organism>
<comment type="catalytic activity">
    <reaction evidence="8 10">
        <text>O-phospho-L-seryl-[protein] + H2O = L-seryl-[protein] + phosphate</text>
        <dbReference type="Rhea" id="RHEA:20629"/>
        <dbReference type="Rhea" id="RHEA-COMP:9863"/>
        <dbReference type="Rhea" id="RHEA-COMP:11604"/>
        <dbReference type="ChEBI" id="CHEBI:15377"/>
        <dbReference type="ChEBI" id="CHEBI:29999"/>
        <dbReference type="ChEBI" id="CHEBI:43474"/>
        <dbReference type="ChEBI" id="CHEBI:83421"/>
        <dbReference type="EC" id="3.1.3.16"/>
    </reaction>
</comment>
<evidence type="ECO:0000256" key="6">
    <source>
        <dbReference type="ARBA" id="ARBA00023242"/>
    </source>
</evidence>